<evidence type="ECO:0000256" key="1">
    <source>
        <dbReference type="SAM" id="MobiDB-lite"/>
    </source>
</evidence>
<reference evidence="2 3" key="1">
    <citation type="submission" date="2013-12" db="EMBL/GenBank/DDBJ databases">
        <authorList>
            <person name="Zelazny A."/>
            <person name="Olivier K."/>
            <person name="Holland S."/>
            <person name="Lenaerts A."/>
            <person name="Ordway D."/>
            <person name="DeGroote M.A."/>
            <person name="Parker T."/>
            <person name="Sizemore C."/>
            <person name="Tallon L.J."/>
            <person name="Sadzewicz L.K."/>
            <person name="Sengamalay N."/>
            <person name="Fraser C.M."/>
            <person name="Hine E."/>
            <person name="Shefchek K.A."/>
            <person name="Das S.P."/>
            <person name="Tettelin H."/>
        </authorList>
    </citation>
    <scope>NUCLEOTIDE SEQUENCE [LARGE SCALE GENOMIC DNA]</scope>
    <source>
        <strain evidence="2 3">1948</strain>
    </source>
</reference>
<sequence>MPTVANGLSDMAKAFVDTVTSGPGMEKINNTIRNIGNALTLASPGIASFTDGMLGMVERVSQKFPAVSEWFNQVGQSFSDWVSKASSNGQLDTAMSNFGKTIKEVLGLVGDLASKGFEFLSDPEFGTKMEKFVKNARKLTDEVLPTLKTVFEDIGDALDDLVTVIQRVNDAFKQPTPEEAKKQSQDRLTKPTGESTLPAWADPQGWGIALRQRLGQIWGQVRTQVANVITEIVGKFAQVPSALGSAWSSIVGIAQSAWNGVVQAVTSAVSGVVNTVISVGGQILTEVGSWPGKIQSFFSDAINWLVDAGRNVVQGLINGISGMIDSAVAKAKELAGAVKNAVTGFLGIHSPSTVMADIGGFIGDGLINGMKAKQGEIEKTAQSIGQSIKDAFDWSDYEQRGIDAGFAFAGANADQFMSDLGISGKGFISQLGEQGLKFGMDFAGKALTQNFYTSNVDDTIAVKNNQLNKQALGVVGKSG</sequence>
<accession>A0A829QP95</accession>
<name>A0A829QP95_9MYCO</name>
<evidence type="ECO:0000313" key="3">
    <source>
        <dbReference type="Proteomes" id="UP000021210"/>
    </source>
</evidence>
<dbReference type="AlphaFoldDB" id="A0A829QP95"/>
<gene>
    <name evidence="2" type="ORF">I542_4441</name>
</gene>
<feature type="compositionally biased region" description="Basic and acidic residues" evidence="1">
    <location>
        <begin position="176"/>
        <end position="189"/>
    </location>
</feature>
<dbReference type="Proteomes" id="UP000021210">
    <property type="component" value="Unassembled WGS sequence"/>
</dbReference>
<evidence type="ECO:0000313" key="2">
    <source>
        <dbReference type="EMBL" id="EUA64273.1"/>
    </source>
</evidence>
<feature type="region of interest" description="Disordered" evidence="1">
    <location>
        <begin position="173"/>
        <end position="196"/>
    </location>
</feature>
<dbReference type="EMBL" id="JAOH01000002">
    <property type="protein sequence ID" value="EUA64273.1"/>
    <property type="molecule type" value="Genomic_DNA"/>
</dbReference>
<protein>
    <submittedName>
        <fullName evidence="2">Cation diffusion facilitator family transporter domain protein</fullName>
    </submittedName>
</protein>
<comment type="caution">
    <text evidence="2">The sequence shown here is derived from an EMBL/GenBank/DDBJ whole genome shotgun (WGS) entry which is preliminary data.</text>
</comment>
<proteinExistence type="predicted"/>
<organism evidence="2 3">
    <name type="scientific">Mycobacteroides abscessus 1948</name>
    <dbReference type="NCBI Taxonomy" id="1299323"/>
    <lineage>
        <taxon>Bacteria</taxon>
        <taxon>Bacillati</taxon>
        <taxon>Actinomycetota</taxon>
        <taxon>Actinomycetes</taxon>
        <taxon>Mycobacteriales</taxon>
        <taxon>Mycobacteriaceae</taxon>
        <taxon>Mycobacteroides</taxon>
        <taxon>Mycobacteroides abscessus</taxon>
    </lineage>
</organism>